<dbReference type="InterPro" id="IPR013538">
    <property type="entry name" value="ASHA1/2-like_C"/>
</dbReference>
<proteinExistence type="inferred from homology"/>
<accession>A0A077VLE0</accession>
<gene>
    <name evidence="3" type="ORF">ERS140147_00826</name>
</gene>
<sequence length="155" mass="17461">MTIKVEDNKIIFSRTIKASIEKVFDAYTKKELFEKWFHPKGASTKVFHFNAITGGDAFYAIKTPALTSYTLVEYEAVKRPYLIEYIDSFATSEGNKDTKMPSMNITLSFSETSKTETTVTSISTFPTKEAAQQVIEMGVEEGMNQTLDQLDALLK</sequence>
<dbReference type="EMBL" id="CCEH01000005">
    <property type="protein sequence ID" value="CDR27716.1"/>
    <property type="molecule type" value="Genomic_DNA"/>
</dbReference>
<evidence type="ECO:0000313" key="4">
    <source>
        <dbReference type="Proteomes" id="UP000044616"/>
    </source>
</evidence>
<name>A0A077VLE0_9STAP</name>
<dbReference type="CDD" id="cd07814">
    <property type="entry name" value="SRPBCC_CalC_Aha1-like"/>
    <property type="match status" value="1"/>
</dbReference>
<dbReference type="Gene3D" id="3.30.530.20">
    <property type="match status" value="1"/>
</dbReference>
<dbReference type="InterPro" id="IPR023393">
    <property type="entry name" value="START-like_dom_sf"/>
</dbReference>
<evidence type="ECO:0000313" key="3">
    <source>
        <dbReference type="EMBL" id="CDR27716.1"/>
    </source>
</evidence>
<dbReference type="AlphaFoldDB" id="A0A077VLE0"/>
<feature type="domain" description="Activator of Hsp90 ATPase homologue 1/2-like C-terminal" evidence="2">
    <location>
        <begin position="17"/>
        <end position="155"/>
    </location>
</feature>
<dbReference type="Proteomes" id="UP000044616">
    <property type="component" value="Unassembled WGS sequence"/>
</dbReference>
<evidence type="ECO:0000259" key="2">
    <source>
        <dbReference type="Pfam" id="PF08327"/>
    </source>
</evidence>
<protein>
    <submittedName>
        <fullName evidence="3">Activator of Hsp90 ATPase1-like protein</fullName>
    </submittedName>
</protein>
<reference evidence="3 4" key="1">
    <citation type="submission" date="2014-05" db="EMBL/GenBank/DDBJ databases">
        <authorList>
            <person name="Aslett A.Martin."/>
            <person name="De Silva Nishadi"/>
        </authorList>
    </citation>
    <scope>NUCLEOTIDE SEQUENCE [LARGE SCALE GENOMIC DNA]</scope>
</reference>
<dbReference type="RefSeq" id="WP_047529884.1">
    <property type="nucleotide sequence ID" value="NZ_CCEH01000005.1"/>
</dbReference>
<comment type="similarity">
    <text evidence="1">Belongs to the AHA1 family.</text>
</comment>
<dbReference type="Pfam" id="PF08327">
    <property type="entry name" value="AHSA1"/>
    <property type="match status" value="1"/>
</dbReference>
<organism evidence="3 4">
    <name type="scientific">Staphylococcus schweitzeri</name>
    <dbReference type="NCBI Taxonomy" id="1654388"/>
    <lineage>
        <taxon>Bacteria</taxon>
        <taxon>Bacillati</taxon>
        <taxon>Bacillota</taxon>
        <taxon>Bacilli</taxon>
        <taxon>Bacillales</taxon>
        <taxon>Staphylococcaceae</taxon>
        <taxon>Staphylococcus</taxon>
    </lineage>
</organism>
<evidence type="ECO:0000256" key="1">
    <source>
        <dbReference type="ARBA" id="ARBA00006817"/>
    </source>
</evidence>
<dbReference type="SUPFAM" id="SSF55961">
    <property type="entry name" value="Bet v1-like"/>
    <property type="match status" value="1"/>
</dbReference>